<keyword evidence="5 6" id="KW-0472">Membrane</keyword>
<evidence type="ECO:0000256" key="3">
    <source>
        <dbReference type="ARBA" id="ARBA00022692"/>
    </source>
</evidence>
<reference evidence="7" key="2">
    <citation type="submission" date="2021-09" db="EMBL/GenBank/DDBJ databases">
        <authorList>
            <person name="Gilroy R."/>
        </authorList>
    </citation>
    <scope>NUCLEOTIDE SEQUENCE</scope>
    <source>
        <strain evidence="7">ChiGjej5B5-22894</strain>
    </source>
</reference>
<evidence type="ECO:0000256" key="5">
    <source>
        <dbReference type="ARBA" id="ARBA00023136"/>
    </source>
</evidence>
<feature type="transmembrane region" description="Helical" evidence="6">
    <location>
        <begin position="65"/>
        <end position="88"/>
    </location>
</feature>
<proteinExistence type="predicted"/>
<sequence length="225" mass="23310">GSTIGLVSGILIQYFDVQPFIATLAMMFLGRGLASMLSTVPLRVPEDSGLLLLSTKIKIIDGPKVNDLIITPGVIIALVVVVAAFAILHRTRTGRTVYAIGGSEQSASLMGLPVLRTKLMIYVISGTLGGIAAVVYTARLGSAQNITGIGWELDAIAAAVIGGTLLTGGFGYVLGSVVGALVLGLMNVLITRDGGIPPEATTIITGGILLVFVLLQRAVISRQRE</sequence>
<dbReference type="CDD" id="cd06579">
    <property type="entry name" value="TM_PBP1_transp_AraH_like"/>
    <property type="match status" value="1"/>
</dbReference>
<gene>
    <name evidence="7" type="ORF">K8V81_12520</name>
</gene>
<evidence type="ECO:0000256" key="1">
    <source>
        <dbReference type="ARBA" id="ARBA00004651"/>
    </source>
</evidence>
<evidence type="ECO:0000256" key="6">
    <source>
        <dbReference type="SAM" id="Phobius"/>
    </source>
</evidence>
<evidence type="ECO:0000256" key="2">
    <source>
        <dbReference type="ARBA" id="ARBA00022475"/>
    </source>
</evidence>
<evidence type="ECO:0000313" key="7">
    <source>
        <dbReference type="EMBL" id="HJG92536.1"/>
    </source>
</evidence>
<evidence type="ECO:0000313" key="8">
    <source>
        <dbReference type="Proteomes" id="UP000742460"/>
    </source>
</evidence>
<reference evidence="7" key="1">
    <citation type="journal article" date="2021" name="PeerJ">
        <title>Extensive microbial diversity within the chicken gut microbiome revealed by metagenomics and culture.</title>
        <authorList>
            <person name="Gilroy R."/>
            <person name="Ravi A."/>
            <person name="Getino M."/>
            <person name="Pursley I."/>
            <person name="Horton D.L."/>
            <person name="Alikhan N.F."/>
            <person name="Baker D."/>
            <person name="Gharbi K."/>
            <person name="Hall N."/>
            <person name="Watson M."/>
            <person name="Adriaenssens E.M."/>
            <person name="Foster-Nyarko E."/>
            <person name="Jarju S."/>
            <person name="Secka A."/>
            <person name="Antonio M."/>
            <person name="Oren A."/>
            <person name="Chaudhuri R.R."/>
            <person name="La Ragione R."/>
            <person name="Hildebrand F."/>
            <person name="Pallen M.J."/>
        </authorList>
    </citation>
    <scope>NUCLEOTIDE SEQUENCE</scope>
    <source>
        <strain evidence="7">ChiGjej5B5-22894</strain>
    </source>
</reference>
<feature type="transmembrane region" description="Helical" evidence="6">
    <location>
        <begin position="159"/>
        <end position="190"/>
    </location>
</feature>
<comment type="subcellular location">
    <subcellularLocation>
        <location evidence="1">Cell membrane</location>
        <topology evidence="1">Multi-pass membrane protein</topology>
    </subcellularLocation>
</comment>
<dbReference type="GO" id="GO:0005886">
    <property type="term" value="C:plasma membrane"/>
    <property type="evidence" value="ECO:0007669"/>
    <property type="project" value="UniProtKB-SubCell"/>
</dbReference>
<evidence type="ECO:0000256" key="4">
    <source>
        <dbReference type="ARBA" id="ARBA00022989"/>
    </source>
</evidence>
<dbReference type="Pfam" id="PF02653">
    <property type="entry name" value="BPD_transp_2"/>
    <property type="match status" value="1"/>
</dbReference>
<keyword evidence="3 6" id="KW-0812">Transmembrane</keyword>
<organism evidence="7 8">
    <name type="scientific">Brachybacterium massiliense</name>
    <dbReference type="NCBI Taxonomy" id="1755098"/>
    <lineage>
        <taxon>Bacteria</taxon>
        <taxon>Bacillati</taxon>
        <taxon>Actinomycetota</taxon>
        <taxon>Actinomycetes</taxon>
        <taxon>Micrococcales</taxon>
        <taxon>Dermabacteraceae</taxon>
        <taxon>Brachybacterium</taxon>
    </lineage>
</organism>
<accession>A0A921MYM9</accession>
<feature type="non-terminal residue" evidence="7">
    <location>
        <position position="1"/>
    </location>
</feature>
<dbReference type="AlphaFoldDB" id="A0A921MYM9"/>
<dbReference type="GO" id="GO:0022857">
    <property type="term" value="F:transmembrane transporter activity"/>
    <property type="evidence" value="ECO:0007669"/>
    <property type="project" value="InterPro"/>
</dbReference>
<feature type="transmembrane region" description="Helical" evidence="6">
    <location>
        <begin position="119"/>
        <end position="138"/>
    </location>
</feature>
<name>A0A921MYM9_9MICO</name>
<dbReference type="PANTHER" id="PTHR32196:SF63">
    <property type="entry name" value="INNER MEMBRANE ABC TRANSPORTER PERMEASE PROTEIN YJFF"/>
    <property type="match status" value="1"/>
</dbReference>
<keyword evidence="2" id="KW-1003">Cell membrane</keyword>
<dbReference type="Proteomes" id="UP000742460">
    <property type="component" value="Unassembled WGS sequence"/>
</dbReference>
<dbReference type="PANTHER" id="PTHR32196">
    <property type="entry name" value="ABC TRANSPORTER PERMEASE PROTEIN YPHD-RELATED-RELATED"/>
    <property type="match status" value="1"/>
</dbReference>
<dbReference type="InterPro" id="IPR001851">
    <property type="entry name" value="ABC_transp_permease"/>
</dbReference>
<protein>
    <submittedName>
        <fullName evidence="7">Sugar ABC transporter permease</fullName>
    </submittedName>
</protein>
<comment type="caution">
    <text evidence="7">The sequence shown here is derived from an EMBL/GenBank/DDBJ whole genome shotgun (WGS) entry which is preliminary data.</text>
</comment>
<keyword evidence="4 6" id="KW-1133">Transmembrane helix</keyword>
<dbReference type="EMBL" id="DYUE01000297">
    <property type="protein sequence ID" value="HJG92536.1"/>
    <property type="molecule type" value="Genomic_DNA"/>
</dbReference>
<feature type="transmembrane region" description="Helical" evidence="6">
    <location>
        <begin position="202"/>
        <end position="220"/>
    </location>
</feature>